<dbReference type="PANTHER" id="PTHR36681">
    <property type="entry name" value="NUCLEAR GTPASE, GERMINAL CENTER-ASSOCIATED, TANDEM DUPLICATE 3"/>
    <property type="match status" value="1"/>
</dbReference>
<dbReference type="PANTHER" id="PTHR36681:SF3">
    <property type="entry name" value="NUCLEAR GTPASE, GERMINAL CENTER-ASSOCIATED, TANDEM DUPLICATE 3"/>
    <property type="match status" value="1"/>
</dbReference>
<dbReference type="EMBL" id="LFZN01000013">
    <property type="protein sequence ID" value="KXT05350.1"/>
    <property type="molecule type" value="Genomic_DNA"/>
</dbReference>
<gene>
    <name evidence="2" type="ORF">AC578_11085</name>
</gene>
<evidence type="ECO:0000313" key="2">
    <source>
        <dbReference type="EMBL" id="KXT05350.1"/>
    </source>
</evidence>
<accession>A0A139HSB9</accession>
<proteinExistence type="predicted"/>
<sequence length="354" mass="40462">MTKRYIKSCDSLWLVAPIRRVVDDATVYNLLSKYGRVFKNQVMIVCTHSDEGIDRKLANHLRDEGCDVDFYYQISESWKAKRKEVTQARNRMTVLKNRKKPTKQVLIDIQTAEDHLKVLRQEWLAIDQRRFDFLVRARGALVTTQLQEEMRYHLPEGSTLKVQCVSNLHYAALKGAAKVSGARLDAESTGIAALRSTTLALAAPGLTKAFDAYIDVQMKAFLKTATLWVNSTSVERREELLALVQVPDKRLPKRLSQHHTNFKTVVKDTVGSALSSARDHSQKTALKKLTEKRSKHHSTIRAFIRRYGNHSTRICAKEIWNEAFSQGVVEIFSELIWIIPKLPLPLHIEKSLQT</sequence>
<dbReference type="AlphaFoldDB" id="A0A139HSB9"/>
<dbReference type="STRING" id="321146.A0A139HSB9"/>
<comment type="caution">
    <text evidence="2">The sequence shown here is derived from an EMBL/GenBank/DDBJ whole genome shotgun (WGS) entry which is preliminary data.</text>
</comment>
<dbReference type="OrthoDB" id="3598281at2759"/>
<organism evidence="2 3">
    <name type="scientific">Pseudocercospora eumusae</name>
    <dbReference type="NCBI Taxonomy" id="321146"/>
    <lineage>
        <taxon>Eukaryota</taxon>
        <taxon>Fungi</taxon>
        <taxon>Dikarya</taxon>
        <taxon>Ascomycota</taxon>
        <taxon>Pezizomycotina</taxon>
        <taxon>Dothideomycetes</taxon>
        <taxon>Dothideomycetidae</taxon>
        <taxon>Mycosphaerellales</taxon>
        <taxon>Mycosphaerellaceae</taxon>
        <taxon>Pseudocercospora</taxon>
    </lineage>
</organism>
<keyword evidence="3" id="KW-1185">Reference proteome</keyword>
<dbReference type="InterPro" id="IPR056024">
    <property type="entry name" value="DUF7605"/>
</dbReference>
<evidence type="ECO:0000259" key="1">
    <source>
        <dbReference type="Pfam" id="PF24564"/>
    </source>
</evidence>
<protein>
    <recommendedName>
        <fullName evidence="1">DUF7605 domain-containing protein</fullName>
    </recommendedName>
</protein>
<feature type="domain" description="DUF7605" evidence="1">
    <location>
        <begin position="279"/>
        <end position="330"/>
    </location>
</feature>
<feature type="non-terminal residue" evidence="2">
    <location>
        <position position="354"/>
    </location>
</feature>
<dbReference type="Pfam" id="PF24564">
    <property type="entry name" value="DUF7605"/>
    <property type="match status" value="1"/>
</dbReference>
<name>A0A139HSB9_9PEZI</name>
<dbReference type="Proteomes" id="UP000070133">
    <property type="component" value="Unassembled WGS sequence"/>
</dbReference>
<reference evidence="2 3" key="1">
    <citation type="submission" date="2015-07" db="EMBL/GenBank/DDBJ databases">
        <title>Comparative genomics of the Sigatoka disease complex on banana suggests a link between parallel evolutionary changes in Pseudocercospora fijiensis and Pseudocercospora eumusae and increased virulence on the banana host.</title>
        <authorList>
            <person name="Chang T.-C."/>
            <person name="Salvucci A."/>
            <person name="Crous P.W."/>
            <person name="Stergiopoulos I."/>
        </authorList>
    </citation>
    <scope>NUCLEOTIDE SEQUENCE [LARGE SCALE GENOMIC DNA]</scope>
    <source>
        <strain evidence="2 3">CBS 114824</strain>
    </source>
</reference>
<evidence type="ECO:0000313" key="3">
    <source>
        <dbReference type="Proteomes" id="UP000070133"/>
    </source>
</evidence>